<feature type="transmembrane region" description="Helical" evidence="2">
    <location>
        <begin position="39"/>
        <end position="57"/>
    </location>
</feature>
<dbReference type="InterPro" id="IPR001633">
    <property type="entry name" value="EAL_dom"/>
</dbReference>
<dbReference type="InterPro" id="IPR029787">
    <property type="entry name" value="Nucleotide_cyclase"/>
</dbReference>
<keyword evidence="2" id="KW-0472">Membrane</keyword>
<dbReference type="SMART" id="SM00052">
    <property type="entry name" value="EAL"/>
    <property type="match status" value="1"/>
</dbReference>
<feature type="transmembrane region" description="Helical" evidence="2">
    <location>
        <begin position="135"/>
        <end position="157"/>
    </location>
</feature>
<feature type="transmembrane region" description="Helical" evidence="2">
    <location>
        <begin position="12"/>
        <end position="33"/>
    </location>
</feature>
<feature type="region of interest" description="Disordered" evidence="1">
    <location>
        <begin position="781"/>
        <end position="848"/>
    </location>
</feature>
<feature type="transmembrane region" description="Helical" evidence="2">
    <location>
        <begin position="196"/>
        <end position="216"/>
    </location>
</feature>
<dbReference type="CDD" id="cd01949">
    <property type="entry name" value="GGDEF"/>
    <property type="match status" value="1"/>
</dbReference>
<evidence type="ECO:0000313" key="6">
    <source>
        <dbReference type="Proteomes" id="UP000604117"/>
    </source>
</evidence>
<dbReference type="InterPro" id="IPR052155">
    <property type="entry name" value="Biofilm_reg_signaling"/>
</dbReference>
<evidence type="ECO:0000259" key="4">
    <source>
        <dbReference type="PROSITE" id="PS50887"/>
    </source>
</evidence>
<feature type="compositionally biased region" description="Basic and acidic residues" evidence="1">
    <location>
        <begin position="897"/>
        <end position="906"/>
    </location>
</feature>
<dbReference type="PANTHER" id="PTHR44757:SF2">
    <property type="entry name" value="BIOFILM ARCHITECTURE MAINTENANCE PROTEIN MBAA"/>
    <property type="match status" value="1"/>
</dbReference>
<dbReference type="Gene3D" id="3.20.20.450">
    <property type="entry name" value="EAL domain"/>
    <property type="match status" value="1"/>
</dbReference>
<dbReference type="InterPro" id="IPR043128">
    <property type="entry name" value="Rev_trsase/Diguanyl_cyclase"/>
</dbReference>
<dbReference type="CDD" id="cd01948">
    <property type="entry name" value="EAL"/>
    <property type="match status" value="1"/>
</dbReference>
<feature type="transmembrane region" description="Helical" evidence="2">
    <location>
        <begin position="169"/>
        <end position="189"/>
    </location>
</feature>
<dbReference type="Pfam" id="PF00990">
    <property type="entry name" value="GGDEF"/>
    <property type="match status" value="1"/>
</dbReference>
<gene>
    <name evidence="5" type="ORF">Asi02nite_58570</name>
</gene>
<feature type="transmembrane region" description="Helical" evidence="2">
    <location>
        <begin position="267"/>
        <end position="284"/>
    </location>
</feature>
<dbReference type="NCBIfam" id="TIGR00254">
    <property type="entry name" value="GGDEF"/>
    <property type="match status" value="1"/>
</dbReference>
<feature type="transmembrane region" description="Helical" evidence="2">
    <location>
        <begin position="228"/>
        <end position="246"/>
    </location>
</feature>
<keyword evidence="2" id="KW-1133">Transmembrane helix</keyword>
<name>A0ABQ4CYG6_9ACTN</name>
<dbReference type="Pfam" id="PF00563">
    <property type="entry name" value="EAL"/>
    <property type="match status" value="1"/>
</dbReference>
<accession>A0ABQ4CYG6</accession>
<dbReference type="RefSeq" id="WP_203717217.1">
    <property type="nucleotide sequence ID" value="NZ_BONE01000059.1"/>
</dbReference>
<reference evidence="5 6" key="1">
    <citation type="submission" date="2021-01" db="EMBL/GenBank/DDBJ databases">
        <title>Whole genome shotgun sequence of Asanoa siamensis NBRC 107932.</title>
        <authorList>
            <person name="Komaki H."/>
            <person name="Tamura T."/>
        </authorList>
    </citation>
    <scope>NUCLEOTIDE SEQUENCE [LARGE SCALE GENOMIC DNA]</scope>
    <source>
        <strain evidence="5 6">NBRC 107932</strain>
    </source>
</reference>
<dbReference type="SUPFAM" id="SSF141868">
    <property type="entry name" value="EAL domain-like"/>
    <property type="match status" value="1"/>
</dbReference>
<keyword evidence="6" id="KW-1185">Reference proteome</keyword>
<feature type="domain" description="GGDEF" evidence="4">
    <location>
        <begin position="358"/>
        <end position="507"/>
    </location>
</feature>
<evidence type="ECO:0008006" key="7">
    <source>
        <dbReference type="Google" id="ProtNLM"/>
    </source>
</evidence>
<dbReference type="SMART" id="SM00267">
    <property type="entry name" value="GGDEF"/>
    <property type="match status" value="1"/>
</dbReference>
<feature type="transmembrane region" description="Helical" evidence="2">
    <location>
        <begin position="107"/>
        <end position="123"/>
    </location>
</feature>
<evidence type="ECO:0000259" key="3">
    <source>
        <dbReference type="PROSITE" id="PS50883"/>
    </source>
</evidence>
<dbReference type="Proteomes" id="UP000604117">
    <property type="component" value="Unassembled WGS sequence"/>
</dbReference>
<dbReference type="PANTHER" id="PTHR44757">
    <property type="entry name" value="DIGUANYLATE CYCLASE DGCP"/>
    <property type="match status" value="1"/>
</dbReference>
<sequence length="1075" mass="113105">MPRAVSAGATPLATAIPAGLFVLAGLFAAIAYIVVDNAVVSGVVFAVVGAGAAAALVTGAQWHRARPRWPWFLLGAASLFFVVGAIMRPWASEQSGTAQLTADAFTVPGYVLMFAALVGFLTVKHGPKRHAVIDGLLIGLGAGLIFALFFSVPAAGIDDRSAAVSTVAGLYPIFDLVLVLLVANVAFTTSIRGPSYLMLIGSMVLLLAGDIGYAIIGLNGTLSGNRWVDLPFLVGFVLIGACALHPSMRDIGRRSPLPVQAWSWRRLLLIIPALAVPFVLIAVIPDLSLLDRVVLAVGGALMVALLLLRSVSAVQAYAAAQREYEYQATHDHLTALPNRALLVDHVGQTLAKGPDPDRPLWLFFLDLDGFKLVNDSWGHYAGDRVIVEVARRLRRTVPTGAAIARVGGDEFVIAHVSTEADAIALAERILASLTLPLKATASDVVVSGSIGIAGSTVAGEPRTDDGVRDPHAAGSALVTAEGLLRDADTAMYQAKAEGRGRWVLFDSTMHDRVRDRIDIELALRHALAHDQLRLAYQPIVRLAGARLTGVEALLRWEHPVKGTIPPTKFIPVAEETGLITDLGRWVMREALRQLAEWRKDDVVGEDFWLSINVSPRQLRDPRLPGELAEALVEHGLDGSSVMLEITESVMVDGSQVTDQVMAELRGLGVRLVVDDFGTGFSALGYLRRHPVTGVKIDRSFVGGLGTNPEDEEIVRAVVAMSSALGLTVVAEGVQTQAQRDVLQALGVVYGQGWLWGRPQDPETFARLRQPASIGRGAAALERAARTVPDRPVRSSPLESFPRLGPEPARVNGDSEATRRLLAPLPGEPPTPAPVVNGNGGRGDREQAPDRVTNVAPANAALSDAAQARAARDDAAPGDAVQAHTAQAGAEPDESSEQDGRDRRSPTEADLDVAADAAAAISLTMGGETASARQGDDDDEAARDRPRPVPGSARDSRPVGMISLAAGGDPADSAEIADSGEVNGRAVLAGTDAANGRPLDAMTNPAAGPSNGNAGPGHEPATPTEPVPRIPVRNRRRSAGEATPAPPAGDAQSPDTVEVARRAASADSDSDDDPLR</sequence>
<dbReference type="PROSITE" id="PS50883">
    <property type="entry name" value="EAL"/>
    <property type="match status" value="1"/>
</dbReference>
<keyword evidence="2" id="KW-0812">Transmembrane</keyword>
<dbReference type="InterPro" id="IPR035919">
    <property type="entry name" value="EAL_sf"/>
</dbReference>
<dbReference type="PROSITE" id="PS50887">
    <property type="entry name" value="GGDEF"/>
    <property type="match status" value="1"/>
</dbReference>
<feature type="compositionally biased region" description="Low complexity" evidence="1">
    <location>
        <begin position="1003"/>
        <end position="1016"/>
    </location>
</feature>
<dbReference type="EMBL" id="BONE01000059">
    <property type="protein sequence ID" value="GIF76339.1"/>
    <property type="molecule type" value="Genomic_DNA"/>
</dbReference>
<evidence type="ECO:0000256" key="1">
    <source>
        <dbReference type="SAM" id="MobiDB-lite"/>
    </source>
</evidence>
<dbReference type="Gene3D" id="3.30.70.270">
    <property type="match status" value="1"/>
</dbReference>
<evidence type="ECO:0000313" key="5">
    <source>
        <dbReference type="EMBL" id="GIF76339.1"/>
    </source>
</evidence>
<feature type="transmembrane region" description="Helical" evidence="2">
    <location>
        <begin position="69"/>
        <end position="87"/>
    </location>
</feature>
<dbReference type="InterPro" id="IPR000160">
    <property type="entry name" value="GGDEF_dom"/>
</dbReference>
<proteinExistence type="predicted"/>
<organism evidence="5 6">
    <name type="scientific">Asanoa siamensis</name>
    <dbReference type="NCBI Taxonomy" id="926357"/>
    <lineage>
        <taxon>Bacteria</taxon>
        <taxon>Bacillati</taxon>
        <taxon>Actinomycetota</taxon>
        <taxon>Actinomycetes</taxon>
        <taxon>Micromonosporales</taxon>
        <taxon>Micromonosporaceae</taxon>
        <taxon>Asanoa</taxon>
    </lineage>
</organism>
<dbReference type="SUPFAM" id="SSF55073">
    <property type="entry name" value="Nucleotide cyclase"/>
    <property type="match status" value="1"/>
</dbReference>
<evidence type="ECO:0000256" key="2">
    <source>
        <dbReference type="SAM" id="Phobius"/>
    </source>
</evidence>
<feature type="compositionally biased region" description="Basic and acidic residues" evidence="1">
    <location>
        <begin position="782"/>
        <end position="792"/>
    </location>
</feature>
<feature type="domain" description="EAL" evidence="3">
    <location>
        <begin position="516"/>
        <end position="772"/>
    </location>
</feature>
<protein>
    <recommendedName>
        <fullName evidence="7">Diguanylate cyclase (GGDEF)-like protein</fullName>
    </recommendedName>
</protein>
<comment type="caution">
    <text evidence="5">The sequence shown here is derived from an EMBL/GenBank/DDBJ whole genome shotgun (WGS) entry which is preliminary data.</text>
</comment>
<feature type="region of interest" description="Disordered" evidence="1">
    <location>
        <begin position="862"/>
        <end position="1075"/>
    </location>
</feature>